<name>A0AAD6NFW8_DREDA</name>
<keyword evidence="3" id="KW-1185">Reference proteome</keyword>
<dbReference type="EMBL" id="JAQGDS010000012">
    <property type="protein sequence ID" value="KAJ6256855.1"/>
    <property type="molecule type" value="Genomic_DNA"/>
</dbReference>
<evidence type="ECO:0000256" key="1">
    <source>
        <dbReference type="SAM" id="MobiDB-lite"/>
    </source>
</evidence>
<accession>A0AAD6NFW8</accession>
<proteinExistence type="predicted"/>
<protein>
    <submittedName>
        <fullName evidence="2">Uncharacterized protein</fullName>
    </submittedName>
</protein>
<feature type="region of interest" description="Disordered" evidence="1">
    <location>
        <begin position="67"/>
        <end position="91"/>
    </location>
</feature>
<reference evidence="2" key="1">
    <citation type="submission" date="2023-01" db="EMBL/GenBank/DDBJ databases">
        <title>The chitinases involved in constricting ring structure development in the nematode-trapping fungus Drechslerella dactyloides.</title>
        <authorList>
            <person name="Wang R."/>
            <person name="Zhang L."/>
            <person name="Tang P."/>
            <person name="Li S."/>
            <person name="Liang L."/>
        </authorList>
    </citation>
    <scope>NUCLEOTIDE SEQUENCE</scope>
    <source>
        <strain evidence="2">YMF1.00031</strain>
    </source>
</reference>
<organism evidence="2 3">
    <name type="scientific">Drechslerella dactyloides</name>
    <name type="common">Nematode-trapping fungus</name>
    <name type="synonym">Arthrobotrys dactyloides</name>
    <dbReference type="NCBI Taxonomy" id="74499"/>
    <lineage>
        <taxon>Eukaryota</taxon>
        <taxon>Fungi</taxon>
        <taxon>Dikarya</taxon>
        <taxon>Ascomycota</taxon>
        <taxon>Pezizomycotina</taxon>
        <taxon>Orbiliomycetes</taxon>
        <taxon>Orbiliales</taxon>
        <taxon>Orbiliaceae</taxon>
        <taxon>Drechslerella</taxon>
    </lineage>
</organism>
<evidence type="ECO:0000313" key="2">
    <source>
        <dbReference type="EMBL" id="KAJ6256855.1"/>
    </source>
</evidence>
<dbReference type="AlphaFoldDB" id="A0AAD6NFW8"/>
<dbReference type="Proteomes" id="UP001221413">
    <property type="component" value="Unassembled WGS sequence"/>
</dbReference>
<comment type="caution">
    <text evidence="2">The sequence shown here is derived from an EMBL/GenBank/DDBJ whole genome shotgun (WGS) entry which is preliminary data.</text>
</comment>
<sequence>MPCKATLLPVEISRDHTPGKIWDWLLRKRKDVRDATDLDPEFHNSWGTETLEIMEYETRMADWEDEQEEARMRLGQTLNPREESSRGTAIP</sequence>
<evidence type="ECO:0000313" key="3">
    <source>
        <dbReference type="Proteomes" id="UP001221413"/>
    </source>
</evidence>
<gene>
    <name evidence="2" type="ORF">Dda_8724</name>
</gene>